<dbReference type="InterPro" id="IPR001387">
    <property type="entry name" value="Cro/C1-type_HTH"/>
</dbReference>
<accession>A0A3B1BCZ3</accession>
<dbReference type="SUPFAM" id="SSF47413">
    <property type="entry name" value="lambda repressor-like DNA-binding domains"/>
    <property type="match status" value="1"/>
</dbReference>
<sequence>MRSLTILSPVDMALEIAARLKNRRLAQQLTQEGLARRSGVPLGTLKKFECSGRIAFASFIRLAIALKDEGALNNLLLEEKFASLDELLERDKRPQRGRIK</sequence>
<evidence type="ECO:0000313" key="2">
    <source>
        <dbReference type="EMBL" id="VAX09288.1"/>
    </source>
</evidence>
<organism evidence="2">
    <name type="scientific">hydrothermal vent metagenome</name>
    <dbReference type="NCBI Taxonomy" id="652676"/>
    <lineage>
        <taxon>unclassified sequences</taxon>
        <taxon>metagenomes</taxon>
        <taxon>ecological metagenomes</taxon>
    </lineage>
</organism>
<dbReference type="InterPro" id="IPR010982">
    <property type="entry name" value="Lambda_DNA-bd_dom_sf"/>
</dbReference>
<gene>
    <name evidence="2" type="ORF">MNBD_GAMMA26-371</name>
</gene>
<reference evidence="2" key="1">
    <citation type="submission" date="2018-06" db="EMBL/GenBank/DDBJ databases">
        <authorList>
            <person name="Zhirakovskaya E."/>
        </authorList>
    </citation>
    <scope>NUCLEOTIDE SEQUENCE</scope>
</reference>
<dbReference type="Gene3D" id="1.10.260.40">
    <property type="entry name" value="lambda repressor-like DNA-binding domains"/>
    <property type="match status" value="1"/>
</dbReference>
<dbReference type="GO" id="GO:0003677">
    <property type="term" value="F:DNA binding"/>
    <property type="evidence" value="ECO:0007669"/>
    <property type="project" value="InterPro"/>
</dbReference>
<dbReference type="PROSITE" id="PS50943">
    <property type="entry name" value="HTH_CROC1"/>
    <property type="match status" value="1"/>
</dbReference>
<dbReference type="AlphaFoldDB" id="A0A3B1BCZ3"/>
<dbReference type="CDD" id="cd00093">
    <property type="entry name" value="HTH_XRE"/>
    <property type="match status" value="1"/>
</dbReference>
<protein>
    <recommendedName>
        <fullName evidence="1">HTH cro/C1-type domain-containing protein</fullName>
    </recommendedName>
</protein>
<feature type="domain" description="HTH cro/C1-type" evidence="1">
    <location>
        <begin position="20"/>
        <end position="72"/>
    </location>
</feature>
<proteinExistence type="predicted"/>
<name>A0A3B1BCZ3_9ZZZZ</name>
<dbReference type="EMBL" id="UOFX01000046">
    <property type="protein sequence ID" value="VAX09288.1"/>
    <property type="molecule type" value="Genomic_DNA"/>
</dbReference>
<evidence type="ECO:0000259" key="1">
    <source>
        <dbReference type="PROSITE" id="PS50943"/>
    </source>
</evidence>
<dbReference type="SMART" id="SM00530">
    <property type="entry name" value="HTH_XRE"/>
    <property type="match status" value="1"/>
</dbReference>